<evidence type="ECO:0000313" key="1">
    <source>
        <dbReference type="EMBL" id="KAK4030472.1"/>
    </source>
</evidence>
<dbReference type="Proteomes" id="UP001234178">
    <property type="component" value="Unassembled WGS sequence"/>
</dbReference>
<proteinExistence type="predicted"/>
<organism evidence="1 2">
    <name type="scientific">Daphnia magna</name>
    <dbReference type="NCBI Taxonomy" id="35525"/>
    <lineage>
        <taxon>Eukaryota</taxon>
        <taxon>Metazoa</taxon>
        <taxon>Ecdysozoa</taxon>
        <taxon>Arthropoda</taxon>
        <taxon>Crustacea</taxon>
        <taxon>Branchiopoda</taxon>
        <taxon>Diplostraca</taxon>
        <taxon>Cladocera</taxon>
        <taxon>Anomopoda</taxon>
        <taxon>Daphniidae</taxon>
        <taxon>Daphnia</taxon>
    </lineage>
</organism>
<reference evidence="1 2" key="1">
    <citation type="journal article" date="2023" name="Nucleic Acids Res.">
        <title>The hologenome of Daphnia magna reveals possible DNA methylation and microbiome-mediated evolution of the host genome.</title>
        <authorList>
            <person name="Chaturvedi A."/>
            <person name="Li X."/>
            <person name="Dhandapani V."/>
            <person name="Marshall H."/>
            <person name="Kissane S."/>
            <person name="Cuenca-Cambronero M."/>
            <person name="Asole G."/>
            <person name="Calvet F."/>
            <person name="Ruiz-Romero M."/>
            <person name="Marangio P."/>
            <person name="Guigo R."/>
            <person name="Rago D."/>
            <person name="Mirbahai L."/>
            <person name="Eastwood N."/>
            <person name="Colbourne J.K."/>
            <person name="Zhou J."/>
            <person name="Mallon E."/>
            <person name="Orsini L."/>
        </authorList>
    </citation>
    <scope>NUCLEOTIDE SEQUENCE [LARGE SCALE GENOMIC DNA]</scope>
    <source>
        <strain evidence="1">LRV0_1</strain>
    </source>
</reference>
<name>A0ABR0AZC2_9CRUS</name>
<sequence>MLKKECWLKYKKHSHYFCGCLQLAKDCVSKILGTVPCSAWARKNSTTMDKLVTEARQHLHMLRCRRVAEEQKEKNSNSAGKK</sequence>
<protein>
    <submittedName>
        <fullName evidence="1">Uncharacterized protein</fullName>
    </submittedName>
</protein>
<gene>
    <name evidence="1" type="ORF">OUZ56_023708</name>
</gene>
<evidence type="ECO:0000313" key="2">
    <source>
        <dbReference type="Proteomes" id="UP001234178"/>
    </source>
</evidence>
<comment type="caution">
    <text evidence="1">The sequence shown here is derived from an EMBL/GenBank/DDBJ whole genome shotgun (WGS) entry which is preliminary data.</text>
</comment>
<dbReference type="EMBL" id="JAOYFB010000039">
    <property type="protein sequence ID" value="KAK4030472.1"/>
    <property type="molecule type" value="Genomic_DNA"/>
</dbReference>
<keyword evidence="2" id="KW-1185">Reference proteome</keyword>
<accession>A0ABR0AZC2</accession>